<protein>
    <recommendedName>
        <fullName evidence="5">tRNA (cytidine/uridine-2'-O-)-methyltransferase TrmJ</fullName>
        <ecNumber evidence="5">2.1.1.200</ecNumber>
    </recommendedName>
    <alternativeName>
        <fullName evidence="5">tRNA (cytidine(32)/uridine(32)-2'-O)-methyltransferase</fullName>
    </alternativeName>
    <alternativeName>
        <fullName evidence="5">tRNA Cm32/Um32 methyltransferase</fullName>
    </alternativeName>
</protein>
<reference evidence="8" key="1">
    <citation type="submission" date="2016-10" db="EMBL/GenBank/DDBJ databases">
        <authorList>
            <person name="Varghese N."/>
            <person name="Submissions S."/>
        </authorList>
    </citation>
    <scope>NUCLEOTIDE SEQUENCE [LARGE SCALE GENOMIC DNA]</scope>
    <source>
        <strain evidence="8">930I</strain>
    </source>
</reference>
<evidence type="ECO:0000256" key="5">
    <source>
        <dbReference type="RuleBase" id="RU362024"/>
    </source>
</evidence>
<dbReference type="PANTHER" id="PTHR42786:SF7">
    <property type="entry name" value="TRNA_RRNA METHYLTRANSFERASE SPOU TYPE DOMAIN-CONTAINING PROTEIN"/>
    <property type="match status" value="1"/>
</dbReference>
<keyword evidence="4 5" id="KW-0949">S-adenosyl-L-methionine</keyword>
<dbReference type="Gene3D" id="3.40.1280.10">
    <property type="match status" value="1"/>
</dbReference>
<dbReference type="EC" id="2.1.1.200" evidence="5"/>
<dbReference type="EMBL" id="FNCV01000007">
    <property type="protein sequence ID" value="SDH45609.1"/>
    <property type="molecule type" value="Genomic_DNA"/>
</dbReference>
<evidence type="ECO:0000313" key="7">
    <source>
        <dbReference type="EMBL" id="SDH45609.1"/>
    </source>
</evidence>
<sequence length="252" mass="27132">MAPETPAEPEPMPAPAVILVQPQLAENVGTTARAMHNCGLGDLRLVEPREDWLGDKAVAAASGADAVLRAARAYPTTAAAVADLHRVLATTARRRDMVKPLTTPRQAAQTLGGVIAAGHRAGVLFGPERAGLGNDDVALADAIIEVPLNPAYRSLNLAQAVLLVGYEWFQAHGGPFDMAPPASDSPPATQADLDNLHHHLFRELEDCGFLRSEEKRPGMKRNIRNIFQRAGLSVQEVRTLHGIVKELRHGRR</sequence>
<dbReference type="GO" id="GO:0002128">
    <property type="term" value="P:tRNA nucleoside ribose methylation"/>
    <property type="evidence" value="ECO:0007669"/>
    <property type="project" value="TreeGrafter"/>
</dbReference>
<keyword evidence="5" id="KW-0963">Cytoplasm</keyword>
<dbReference type="STRING" id="83401.SAMN05421742_10721"/>
<dbReference type="RefSeq" id="WP_245689465.1">
    <property type="nucleotide sequence ID" value="NZ_FNCV01000007.1"/>
</dbReference>
<feature type="domain" description="tRNA/rRNA methyltransferase SpoU type" evidence="6">
    <location>
        <begin position="16"/>
        <end position="166"/>
    </location>
</feature>
<dbReference type="SUPFAM" id="SSF75217">
    <property type="entry name" value="alpha/beta knot"/>
    <property type="match status" value="1"/>
</dbReference>
<dbReference type="PANTHER" id="PTHR42786">
    <property type="entry name" value="TRNA/RRNA METHYLTRANSFERASE"/>
    <property type="match status" value="1"/>
</dbReference>
<keyword evidence="3 7" id="KW-0808">Transferase</keyword>
<name>A0A1G8CJU0_9PROT</name>
<dbReference type="NCBIfam" id="TIGR00050">
    <property type="entry name" value="rRNA_methyl_1"/>
    <property type="match status" value="1"/>
</dbReference>
<keyword evidence="2 5" id="KW-0489">Methyltransferase</keyword>
<dbReference type="CDD" id="cd18093">
    <property type="entry name" value="SpoU-like_TrmJ"/>
    <property type="match status" value="1"/>
</dbReference>
<dbReference type="PIRSF" id="PIRSF004808">
    <property type="entry name" value="LasT"/>
    <property type="match status" value="1"/>
</dbReference>
<dbReference type="AlphaFoldDB" id="A0A1G8CJU0"/>
<dbReference type="GO" id="GO:0106339">
    <property type="term" value="F:tRNA (cytidine(32)-2'-O)-methyltransferase activity"/>
    <property type="evidence" value="ECO:0007669"/>
    <property type="project" value="RHEA"/>
</dbReference>
<organism evidence="7 8">
    <name type="scientific">Roseospirillum parvum</name>
    <dbReference type="NCBI Taxonomy" id="83401"/>
    <lineage>
        <taxon>Bacteria</taxon>
        <taxon>Pseudomonadati</taxon>
        <taxon>Pseudomonadota</taxon>
        <taxon>Alphaproteobacteria</taxon>
        <taxon>Rhodospirillales</taxon>
        <taxon>Rhodospirillaceae</taxon>
        <taxon>Roseospirillum</taxon>
    </lineage>
</organism>
<dbReference type="Proteomes" id="UP000217076">
    <property type="component" value="Unassembled WGS sequence"/>
</dbReference>
<evidence type="ECO:0000259" key="6">
    <source>
        <dbReference type="Pfam" id="PF00588"/>
    </source>
</evidence>
<evidence type="ECO:0000256" key="1">
    <source>
        <dbReference type="ARBA" id="ARBA00007228"/>
    </source>
</evidence>
<keyword evidence="5" id="KW-0819">tRNA processing</keyword>
<comment type="subunit">
    <text evidence="5">Homodimer.</text>
</comment>
<comment type="function">
    <text evidence="5">Catalyzes the formation of 2'O-methylated cytidine (Cm32) or 2'O-methylated uridine (Um32) at position 32 in tRNA.</text>
</comment>
<comment type="catalytic activity">
    <reaction evidence="5">
        <text>uridine(32) in tRNA + S-adenosyl-L-methionine = 2'-O-methyluridine(32) in tRNA + S-adenosyl-L-homocysteine + H(+)</text>
        <dbReference type="Rhea" id="RHEA:42936"/>
        <dbReference type="Rhea" id="RHEA-COMP:10107"/>
        <dbReference type="Rhea" id="RHEA-COMP:10290"/>
        <dbReference type="ChEBI" id="CHEBI:15378"/>
        <dbReference type="ChEBI" id="CHEBI:57856"/>
        <dbReference type="ChEBI" id="CHEBI:59789"/>
        <dbReference type="ChEBI" id="CHEBI:65315"/>
        <dbReference type="ChEBI" id="CHEBI:74478"/>
        <dbReference type="EC" id="2.1.1.200"/>
    </reaction>
</comment>
<dbReference type="Gene3D" id="1.10.8.590">
    <property type="match status" value="1"/>
</dbReference>
<proteinExistence type="inferred from homology"/>
<accession>A0A1G8CJU0</accession>
<evidence type="ECO:0000256" key="2">
    <source>
        <dbReference type="ARBA" id="ARBA00022603"/>
    </source>
</evidence>
<keyword evidence="8" id="KW-1185">Reference proteome</keyword>
<dbReference type="InterPro" id="IPR001537">
    <property type="entry name" value="SpoU_MeTrfase"/>
</dbReference>
<evidence type="ECO:0000256" key="4">
    <source>
        <dbReference type="ARBA" id="ARBA00022691"/>
    </source>
</evidence>
<dbReference type="Pfam" id="PF00588">
    <property type="entry name" value="SpoU_methylase"/>
    <property type="match status" value="1"/>
</dbReference>
<comment type="catalytic activity">
    <reaction evidence="5">
        <text>cytidine(32) in tRNA + S-adenosyl-L-methionine = 2'-O-methylcytidine(32) in tRNA + S-adenosyl-L-homocysteine + H(+)</text>
        <dbReference type="Rhea" id="RHEA:42932"/>
        <dbReference type="Rhea" id="RHEA-COMP:10288"/>
        <dbReference type="Rhea" id="RHEA-COMP:10289"/>
        <dbReference type="ChEBI" id="CHEBI:15378"/>
        <dbReference type="ChEBI" id="CHEBI:57856"/>
        <dbReference type="ChEBI" id="CHEBI:59789"/>
        <dbReference type="ChEBI" id="CHEBI:74495"/>
        <dbReference type="ChEBI" id="CHEBI:82748"/>
        <dbReference type="EC" id="2.1.1.200"/>
    </reaction>
</comment>
<dbReference type="GO" id="GO:0003723">
    <property type="term" value="F:RNA binding"/>
    <property type="evidence" value="ECO:0007669"/>
    <property type="project" value="InterPro"/>
</dbReference>
<dbReference type="InterPro" id="IPR004384">
    <property type="entry name" value="RNA_MeTrfase_TrmJ/LasT"/>
</dbReference>
<dbReference type="GO" id="GO:0005829">
    <property type="term" value="C:cytosol"/>
    <property type="evidence" value="ECO:0007669"/>
    <property type="project" value="TreeGrafter"/>
</dbReference>
<gene>
    <name evidence="5" type="primary">trmJ</name>
    <name evidence="7" type="ORF">SAMN05421742_10721</name>
</gene>
<evidence type="ECO:0000256" key="3">
    <source>
        <dbReference type="ARBA" id="ARBA00022679"/>
    </source>
</evidence>
<dbReference type="InterPro" id="IPR029028">
    <property type="entry name" value="Alpha/beta_knot_MTases"/>
</dbReference>
<dbReference type="GO" id="GO:0160206">
    <property type="term" value="F:tRNA (cytidine(32)/uridine(32)-2'-O)-methyltransferase activity"/>
    <property type="evidence" value="ECO:0007669"/>
    <property type="project" value="UniProtKB-EC"/>
</dbReference>
<dbReference type="InterPro" id="IPR029026">
    <property type="entry name" value="tRNA_m1G_MTases_N"/>
</dbReference>
<comment type="similarity">
    <text evidence="1">Belongs to the class IV-like SAM-binding methyltransferase superfamily. RNA methyltransferase TrmH family.</text>
</comment>
<evidence type="ECO:0000313" key="8">
    <source>
        <dbReference type="Proteomes" id="UP000217076"/>
    </source>
</evidence>
<comment type="subcellular location">
    <subcellularLocation>
        <location evidence="5">Cytoplasm</location>
    </subcellularLocation>
</comment>